<dbReference type="EMBL" id="UHJL01000003">
    <property type="protein sequence ID" value="SUQ24666.1"/>
    <property type="molecule type" value="Genomic_DNA"/>
</dbReference>
<dbReference type="SUPFAM" id="SSF53254">
    <property type="entry name" value="Phosphoglycerate mutase-like"/>
    <property type="match status" value="1"/>
</dbReference>
<name>A0A380S7V7_FIBSU</name>
<accession>A0A380S7V7</accession>
<proteinExistence type="predicted"/>
<gene>
    <name evidence="1" type="ORF">SAMN05661053_2078</name>
</gene>
<dbReference type="CDD" id="cd07040">
    <property type="entry name" value="HP"/>
    <property type="match status" value="1"/>
</dbReference>
<dbReference type="Proteomes" id="UP000255423">
    <property type="component" value="Unassembled WGS sequence"/>
</dbReference>
<dbReference type="InterPro" id="IPR013078">
    <property type="entry name" value="His_Pase_superF_clade-1"/>
</dbReference>
<dbReference type="AlphaFoldDB" id="A0A380S7V7"/>
<reference evidence="1 2" key="1">
    <citation type="submission" date="2017-08" db="EMBL/GenBank/DDBJ databases">
        <authorList>
            <person name="de Groot N.N."/>
        </authorList>
    </citation>
    <scope>NUCLEOTIDE SEQUENCE [LARGE SCALE GENOMIC DNA]</scope>
    <source>
        <strain evidence="1 2">HM2</strain>
    </source>
</reference>
<dbReference type="InterPro" id="IPR029033">
    <property type="entry name" value="His_PPase_superfam"/>
</dbReference>
<dbReference type="Gene3D" id="3.40.50.1240">
    <property type="entry name" value="Phosphoglycerate mutase-like"/>
    <property type="match status" value="1"/>
</dbReference>
<protein>
    <submittedName>
        <fullName evidence="1">Histidine phosphatase superfamily (Branch 1)</fullName>
    </submittedName>
</protein>
<organism evidence="1 2">
    <name type="scientific">Fibrobacter succinogenes</name>
    <name type="common">Bacteroides succinogenes</name>
    <dbReference type="NCBI Taxonomy" id="833"/>
    <lineage>
        <taxon>Bacteria</taxon>
        <taxon>Pseudomonadati</taxon>
        <taxon>Fibrobacterota</taxon>
        <taxon>Fibrobacteria</taxon>
        <taxon>Fibrobacterales</taxon>
        <taxon>Fibrobacteraceae</taxon>
        <taxon>Fibrobacter</taxon>
    </lineage>
</organism>
<sequence length="225" mass="25489">MTNDFVQISDFFAQVDWNSKIYLLLRHAERNHITPDDKDFGAHVGLTDCGRRQAVALGKMIPAIGDAVYFSSPVGRCMETAKCIGEGRKLAGFGVCSGASVNVTPLNELGDFFVRDVTAYEQTLREGFYEGICEWLDSGEHDAFWPLHERAEQMREMMFAKGDSRFNIFVTHDAWTVPCLSHFCNLKFQPKCWMNFLTGLAFERPEKGNVKVTPITAMETGWLHF</sequence>
<dbReference type="Pfam" id="PF00300">
    <property type="entry name" value="His_Phos_1"/>
    <property type="match status" value="1"/>
</dbReference>
<evidence type="ECO:0000313" key="2">
    <source>
        <dbReference type="Proteomes" id="UP000255423"/>
    </source>
</evidence>
<evidence type="ECO:0000313" key="1">
    <source>
        <dbReference type="EMBL" id="SUQ24666.1"/>
    </source>
</evidence>
<dbReference type="RefSeq" id="WP_088630993.1">
    <property type="nucleotide sequence ID" value="NZ_UHJL01000003.1"/>
</dbReference>